<keyword evidence="1" id="KW-0472">Membrane</keyword>
<organism evidence="3 4">
    <name type="scientific">Magnetovibrio blakemorei</name>
    <dbReference type="NCBI Taxonomy" id="28181"/>
    <lineage>
        <taxon>Bacteria</taxon>
        <taxon>Pseudomonadati</taxon>
        <taxon>Pseudomonadota</taxon>
        <taxon>Alphaproteobacteria</taxon>
        <taxon>Rhodospirillales</taxon>
        <taxon>Magnetovibrionaceae</taxon>
        <taxon>Magnetovibrio</taxon>
    </lineage>
</organism>
<comment type="caution">
    <text evidence="3">The sequence shown here is derived from an EMBL/GenBank/DDBJ whole genome shotgun (WGS) entry which is preliminary data.</text>
</comment>
<dbReference type="EMBL" id="MCGG01000020">
    <property type="protein sequence ID" value="OEJ67733.1"/>
    <property type="molecule type" value="Genomic_DNA"/>
</dbReference>
<dbReference type="InterPro" id="IPR000014">
    <property type="entry name" value="PAS"/>
</dbReference>
<protein>
    <recommendedName>
        <fullName evidence="2">PAS domain-containing protein</fullName>
    </recommendedName>
</protein>
<dbReference type="PROSITE" id="PS50112">
    <property type="entry name" value="PAS"/>
    <property type="match status" value="1"/>
</dbReference>
<evidence type="ECO:0000313" key="4">
    <source>
        <dbReference type="Proteomes" id="UP000095347"/>
    </source>
</evidence>
<dbReference type="SUPFAM" id="SSF55785">
    <property type="entry name" value="PYP-like sensor domain (PAS domain)"/>
    <property type="match status" value="1"/>
</dbReference>
<evidence type="ECO:0000313" key="3">
    <source>
        <dbReference type="EMBL" id="OEJ67733.1"/>
    </source>
</evidence>
<dbReference type="SMART" id="SM00091">
    <property type="entry name" value="PAS"/>
    <property type="match status" value="1"/>
</dbReference>
<dbReference type="STRING" id="28181.BEN30_08350"/>
<dbReference type="CDD" id="cd00130">
    <property type="entry name" value="PAS"/>
    <property type="match status" value="1"/>
</dbReference>
<keyword evidence="1" id="KW-1133">Transmembrane helix</keyword>
<evidence type="ECO:0000256" key="1">
    <source>
        <dbReference type="SAM" id="Phobius"/>
    </source>
</evidence>
<gene>
    <name evidence="3" type="ORF">BEN30_08350</name>
</gene>
<reference evidence="4" key="1">
    <citation type="submission" date="2016-07" db="EMBL/GenBank/DDBJ databases">
        <authorList>
            <person name="Florea S."/>
            <person name="Webb J.S."/>
            <person name="Jaromczyk J."/>
            <person name="Schardl C.L."/>
        </authorList>
    </citation>
    <scope>NUCLEOTIDE SEQUENCE [LARGE SCALE GENOMIC DNA]</scope>
    <source>
        <strain evidence="4">MV-1</strain>
    </source>
</reference>
<evidence type="ECO:0000259" key="2">
    <source>
        <dbReference type="PROSITE" id="PS50112"/>
    </source>
</evidence>
<sequence length="342" mass="39031">MRCFFWRHKIFWITFATLFVAFAVVFSFFTGHDMAHRYAPQINAIEEAKLEITAAHLWLEEIISGDQSLNIGIVWKHIDQGEWYAQALLHGGAGPEGQILTVRNIIVRRQAEKTLKGIIAFREIAKQRWENQTQSGIGTPNEQRFDQAFEDFQTSANDTSTLLLRDMNDNLRLFDVQFVILIVIILSLGFMTGVVLRRNVKALKDSEERFRALSDASYGGIVIHDRGVILECNQGLSDITGFSGQELVGMDGFNLITSDTLGIVLANVKRGYNQAMKLRGSVRMARNILLLSEERILPTRVKMFESLNFVIFLSRNWSKLRWQSPSKKPKHATMQSQHFLLP</sequence>
<feature type="transmembrane region" description="Helical" evidence="1">
    <location>
        <begin position="176"/>
        <end position="196"/>
    </location>
</feature>
<feature type="domain" description="PAS" evidence="2">
    <location>
        <begin position="206"/>
        <end position="275"/>
    </location>
</feature>
<name>A0A1E5Q8L4_9PROT</name>
<feature type="transmembrane region" description="Helical" evidence="1">
    <location>
        <begin position="12"/>
        <end position="30"/>
    </location>
</feature>
<dbReference type="InterPro" id="IPR035965">
    <property type="entry name" value="PAS-like_dom_sf"/>
</dbReference>
<dbReference type="Gene3D" id="3.30.450.20">
    <property type="entry name" value="PAS domain"/>
    <property type="match status" value="1"/>
</dbReference>
<accession>A0A1E5Q8L4</accession>
<dbReference type="Pfam" id="PF13188">
    <property type="entry name" value="PAS_8"/>
    <property type="match status" value="1"/>
</dbReference>
<keyword evidence="1" id="KW-0812">Transmembrane</keyword>
<dbReference type="NCBIfam" id="TIGR00229">
    <property type="entry name" value="sensory_box"/>
    <property type="match status" value="1"/>
</dbReference>
<dbReference type="OrthoDB" id="8320983at2"/>
<dbReference type="AlphaFoldDB" id="A0A1E5Q8L4"/>
<proteinExistence type="predicted"/>
<dbReference type="Proteomes" id="UP000095347">
    <property type="component" value="Unassembled WGS sequence"/>
</dbReference>
<keyword evidence="4" id="KW-1185">Reference proteome</keyword>